<sequence>MTTSVAPLHSEEAPPTTLCKTTLRWRFRDGSWYGVKALGAGWKDQVDGCLCAELDCDPLCVAPTHGA</sequence>
<dbReference type="Proteomes" id="UP001499984">
    <property type="component" value="Unassembled WGS sequence"/>
</dbReference>
<accession>A0ABP7VWB3</accession>
<evidence type="ECO:0008006" key="3">
    <source>
        <dbReference type="Google" id="ProtNLM"/>
    </source>
</evidence>
<name>A0ABP7VWB3_9ACTN</name>
<organism evidence="1 2">
    <name type="scientific">Streptomyces shaanxiensis</name>
    <dbReference type="NCBI Taxonomy" id="653357"/>
    <lineage>
        <taxon>Bacteria</taxon>
        <taxon>Bacillati</taxon>
        <taxon>Actinomycetota</taxon>
        <taxon>Actinomycetes</taxon>
        <taxon>Kitasatosporales</taxon>
        <taxon>Streptomycetaceae</taxon>
        <taxon>Streptomyces</taxon>
    </lineage>
</organism>
<dbReference type="EMBL" id="BAAAZY010000019">
    <property type="protein sequence ID" value="GAA4075230.1"/>
    <property type="molecule type" value="Genomic_DNA"/>
</dbReference>
<evidence type="ECO:0000313" key="2">
    <source>
        <dbReference type="Proteomes" id="UP001499984"/>
    </source>
</evidence>
<reference evidence="2" key="1">
    <citation type="journal article" date="2019" name="Int. J. Syst. Evol. Microbiol.">
        <title>The Global Catalogue of Microorganisms (GCM) 10K type strain sequencing project: providing services to taxonomists for standard genome sequencing and annotation.</title>
        <authorList>
            <consortium name="The Broad Institute Genomics Platform"/>
            <consortium name="The Broad Institute Genome Sequencing Center for Infectious Disease"/>
            <person name="Wu L."/>
            <person name="Ma J."/>
        </authorList>
    </citation>
    <scope>NUCLEOTIDE SEQUENCE [LARGE SCALE GENOMIC DNA]</scope>
    <source>
        <strain evidence="2">JCM 16925</strain>
    </source>
</reference>
<evidence type="ECO:0000313" key="1">
    <source>
        <dbReference type="EMBL" id="GAA4075230.1"/>
    </source>
</evidence>
<proteinExistence type="predicted"/>
<protein>
    <recommendedName>
        <fullName evidence="3">DUF397 domain-containing protein</fullName>
    </recommendedName>
</protein>
<keyword evidence="2" id="KW-1185">Reference proteome</keyword>
<comment type="caution">
    <text evidence="1">The sequence shown here is derived from an EMBL/GenBank/DDBJ whole genome shotgun (WGS) entry which is preliminary data.</text>
</comment>
<gene>
    <name evidence="1" type="ORF">GCM10022233_61880</name>
</gene>